<evidence type="ECO:0000256" key="1">
    <source>
        <dbReference type="SAM" id="MobiDB-lite"/>
    </source>
</evidence>
<accession>A0A0K0D328</accession>
<protein>
    <submittedName>
        <fullName evidence="3">ELM2 domain-containing protein</fullName>
    </submittedName>
</protein>
<reference evidence="2" key="1">
    <citation type="submission" date="2012-09" db="EMBL/GenBank/DDBJ databases">
        <authorList>
            <person name="Martin A.A."/>
        </authorList>
    </citation>
    <scope>NUCLEOTIDE SEQUENCE</scope>
</reference>
<name>A0A0K0D328_ANGCA</name>
<organism evidence="2 3">
    <name type="scientific">Angiostrongylus cantonensis</name>
    <name type="common">Rat lungworm</name>
    <dbReference type="NCBI Taxonomy" id="6313"/>
    <lineage>
        <taxon>Eukaryota</taxon>
        <taxon>Metazoa</taxon>
        <taxon>Ecdysozoa</taxon>
        <taxon>Nematoda</taxon>
        <taxon>Chromadorea</taxon>
        <taxon>Rhabditida</taxon>
        <taxon>Rhabditina</taxon>
        <taxon>Rhabditomorpha</taxon>
        <taxon>Strongyloidea</taxon>
        <taxon>Metastrongylidae</taxon>
        <taxon>Angiostrongylus</taxon>
    </lineage>
</organism>
<feature type="compositionally biased region" description="Polar residues" evidence="1">
    <location>
        <begin position="1"/>
        <end position="10"/>
    </location>
</feature>
<keyword evidence="2" id="KW-1185">Reference proteome</keyword>
<feature type="region of interest" description="Disordered" evidence="1">
    <location>
        <begin position="1"/>
        <end position="40"/>
    </location>
</feature>
<evidence type="ECO:0000313" key="3">
    <source>
        <dbReference type="WBParaSite" id="ACAC_0000447301-mRNA-1"/>
    </source>
</evidence>
<evidence type="ECO:0000313" key="2">
    <source>
        <dbReference type="Proteomes" id="UP000035642"/>
    </source>
</evidence>
<dbReference type="AlphaFoldDB" id="A0A0K0D328"/>
<dbReference type="Proteomes" id="UP000035642">
    <property type="component" value="Unassembled WGS sequence"/>
</dbReference>
<dbReference type="WBParaSite" id="ACAC_0000447301-mRNA-1">
    <property type="protein sequence ID" value="ACAC_0000447301-mRNA-1"/>
    <property type="gene ID" value="ACAC_0000447301"/>
</dbReference>
<feature type="compositionally biased region" description="Polar residues" evidence="1">
    <location>
        <begin position="20"/>
        <end position="30"/>
    </location>
</feature>
<sequence>LPSNRQSTEITLGRPHSLQLGASSQDNTKPSFAKWRHKNKKRTVTRAPLFPTNRLSPISEESPDIMFNGNDVMYEECCDNVATKTDNDTFRPRANAKEQTKGTRWDDILGEIDGEIVCKGQFRRDIYSLDTKEAPEGRRDLRWEFCHLDQI</sequence>
<reference evidence="3" key="2">
    <citation type="submission" date="2017-02" db="UniProtKB">
        <authorList>
            <consortium name="WormBaseParasite"/>
        </authorList>
    </citation>
    <scope>IDENTIFICATION</scope>
</reference>
<proteinExistence type="predicted"/>